<evidence type="ECO:0000313" key="3">
    <source>
        <dbReference type="Proteomes" id="UP000438448"/>
    </source>
</evidence>
<keyword evidence="1" id="KW-0812">Transmembrane</keyword>
<dbReference type="Pfam" id="PF14023">
    <property type="entry name" value="Bestrophin-like"/>
    <property type="match status" value="1"/>
</dbReference>
<evidence type="ECO:0000313" key="2">
    <source>
        <dbReference type="EMBL" id="MQY21090.1"/>
    </source>
</evidence>
<dbReference type="Proteomes" id="UP000438448">
    <property type="component" value="Unassembled WGS sequence"/>
</dbReference>
<feature type="transmembrane region" description="Helical" evidence="1">
    <location>
        <begin position="217"/>
        <end position="237"/>
    </location>
</feature>
<evidence type="ECO:0000256" key="1">
    <source>
        <dbReference type="SAM" id="Phobius"/>
    </source>
</evidence>
<dbReference type="InterPro" id="IPR025333">
    <property type="entry name" value="DUF4239"/>
</dbReference>
<organism evidence="2 3">
    <name type="scientific">Nocardia macrotermitis</name>
    <dbReference type="NCBI Taxonomy" id="2585198"/>
    <lineage>
        <taxon>Bacteria</taxon>
        <taxon>Bacillati</taxon>
        <taxon>Actinomycetota</taxon>
        <taxon>Actinomycetes</taxon>
        <taxon>Mycobacteriales</taxon>
        <taxon>Nocardiaceae</taxon>
        <taxon>Nocardia</taxon>
    </lineage>
</organism>
<keyword evidence="3" id="KW-1185">Reference proteome</keyword>
<dbReference type="EMBL" id="WEGK01000009">
    <property type="protein sequence ID" value="MQY21090.1"/>
    <property type="molecule type" value="Genomic_DNA"/>
</dbReference>
<evidence type="ECO:0008006" key="4">
    <source>
        <dbReference type="Google" id="ProtNLM"/>
    </source>
</evidence>
<comment type="caution">
    <text evidence="2">The sequence shown here is derived from an EMBL/GenBank/DDBJ whole genome shotgun (WGS) entry which is preliminary data.</text>
</comment>
<keyword evidence="1" id="KW-0472">Membrane</keyword>
<sequence>MFAWLNDLPVWLGFLIVTGTLVVVTCAGIALLRPFVLKVFGPEPGRNEQVTMVLTVGGVFYGLLLGLVAAATYQAYDSAQDLVSSEAAAVGTLYREVSAYPEPERVVLQQDLVDYTNNLLTVAFPDLRAGQDPPGGTAIVGRFQQHLLAFEPRTRTQEIVHTAAIEQFAKFDDQRRERINATAGGLPDVLWGVIVLGALVNLAMLCLFSLSTRGAHLLLGGLFAFFLGTMIFLIAALDYPFRGDLSVSPDPVESMYHNVMNR</sequence>
<reference evidence="2 3" key="1">
    <citation type="submission" date="2019-10" db="EMBL/GenBank/DDBJ databases">
        <title>Nocardia macrotermitis sp. nov. and Nocardia aurantia sp. nov., isolated from the gut of fungus growing-termite Macrotermes natalensis.</title>
        <authorList>
            <person name="Benndorf R."/>
            <person name="Schwitalla J."/>
            <person name="Martin K."/>
            <person name="De Beer W."/>
            <person name="Kaster A.-K."/>
            <person name="Vollmers J."/>
            <person name="Poulsen M."/>
            <person name="Beemelmanns C."/>
        </authorList>
    </citation>
    <scope>NUCLEOTIDE SEQUENCE [LARGE SCALE GENOMIC DNA]</scope>
    <source>
        <strain evidence="2 3">RB20</strain>
    </source>
</reference>
<name>A0A7K0D5T4_9NOCA</name>
<dbReference type="OrthoDB" id="940913at2"/>
<feature type="transmembrane region" description="Helical" evidence="1">
    <location>
        <begin position="12"/>
        <end position="32"/>
    </location>
</feature>
<accession>A0A7K0D5T4</accession>
<protein>
    <recommendedName>
        <fullName evidence="4">DUF4239 domain-containing protein</fullName>
    </recommendedName>
</protein>
<feature type="transmembrane region" description="Helical" evidence="1">
    <location>
        <begin position="53"/>
        <end position="76"/>
    </location>
</feature>
<feature type="transmembrane region" description="Helical" evidence="1">
    <location>
        <begin position="189"/>
        <end position="210"/>
    </location>
</feature>
<dbReference type="AlphaFoldDB" id="A0A7K0D5T4"/>
<keyword evidence="1" id="KW-1133">Transmembrane helix</keyword>
<gene>
    <name evidence="2" type="ORF">NRB20_41990</name>
</gene>
<proteinExistence type="predicted"/>